<protein>
    <submittedName>
        <fullName evidence="1">Uncharacterized protein</fullName>
    </submittedName>
</protein>
<name>A0A239P1X3_9ACTN</name>
<dbReference type="Proteomes" id="UP000198282">
    <property type="component" value="Unassembled WGS sequence"/>
</dbReference>
<evidence type="ECO:0000313" key="2">
    <source>
        <dbReference type="Proteomes" id="UP000198282"/>
    </source>
</evidence>
<dbReference type="RefSeq" id="WP_089212956.1">
    <property type="nucleotide sequence ID" value="NZ_FZOD01000078.1"/>
</dbReference>
<sequence length="247" mass="25916">MNDTRNVLTPTVTPLVKKPAQELPEAPFVAGIGTTGEVHAIPHLYAARALGAGARRESGTVCGARAGVHREPSAFDRAALPRWASVCPPCAWTVAVETRTLDRELQELTPTGEHLAALTRLLDDPLIVRHVCEAVIAGYQSEADARSEACMIAALVHATRHAPVLLQPYECITGDCDHPDGQCPADVACATCSLQGRSFDSEPDGTFLEICTITAPCQVLITLVGHLGLPGCGIGAPGAAHPEAARP</sequence>
<accession>A0A239P1X3</accession>
<organism evidence="1 2">
    <name type="scientific">Streptosporangium subroseum</name>
    <dbReference type="NCBI Taxonomy" id="106412"/>
    <lineage>
        <taxon>Bacteria</taxon>
        <taxon>Bacillati</taxon>
        <taxon>Actinomycetota</taxon>
        <taxon>Actinomycetes</taxon>
        <taxon>Streptosporangiales</taxon>
        <taxon>Streptosporangiaceae</taxon>
        <taxon>Streptosporangium</taxon>
    </lineage>
</organism>
<keyword evidence="2" id="KW-1185">Reference proteome</keyword>
<proteinExistence type="predicted"/>
<evidence type="ECO:0000313" key="1">
    <source>
        <dbReference type="EMBL" id="SNT60654.1"/>
    </source>
</evidence>
<gene>
    <name evidence="1" type="ORF">SAMN05216276_107841</name>
</gene>
<reference evidence="1 2" key="1">
    <citation type="submission" date="2017-06" db="EMBL/GenBank/DDBJ databases">
        <authorList>
            <person name="Kim H.J."/>
            <person name="Triplett B.A."/>
        </authorList>
    </citation>
    <scope>NUCLEOTIDE SEQUENCE [LARGE SCALE GENOMIC DNA]</scope>
    <source>
        <strain evidence="1 2">CGMCC 4.2132</strain>
    </source>
</reference>
<dbReference type="AlphaFoldDB" id="A0A239P1X3"/>
<dbReference type="EMBL" id="FZOD01000078">
    <property type="protein sequence ID" value="SNT60654.1"/>
    <property type="molecule type" value="Genomic_DNA"/>
</dbReference>
<dbReference type="OrthoDB" id="4718290at2"/>